<dbReference type="KEGG" id="sbk:SHEWBE_4494"/>
<evidence type="ECO:0000313" key="2">
    <source>
        <dbReference type="Proteomes" id="UP000250123"/>
    </source>
</evidence>
<dbReference type="Pfam" id="PF13620">
    <property type="entry name" value="CarboxypepD_reg"/>
    <property type="match status" value="1"/>
</dbReference>
<evidence type="ECO:0000313" key="1">
    <source>
        <dbReference type="EMBL" id="SQH78454.1"/>
    </source>
</evidence>
<accession>A0A330MAJ2</accession>
<dbReference type="RefSeq" id="WP_231926370.1">
    <property type="nucleotide sequence ID" value="NZ_LS483452.1"/>
</dbReference>
<dbReference type="InterPro" id="IPR013784">
    <property type="entry name" value="Carb-bd-like_fold"/>
</dbReference>
<sequence>MKHKTKGLVYTVKTNDKGEYILRNVPVGKYDISITKDGFEQSQQIDVEVTIGQSIILDGKYPQISKSWRANW</sequence>
<gene>
    <name evidence="1" type="ORF">SHEWBE_4494</name>
</gene>
<name>A0A330MAJ2_9GAMM</name>
<dbReference type="EMBL" id="LS483452">
    <property type="protein sequence ID" value="SQH78454.1"/>
    <property type="molecule type" value="Genomic_DNA"/>
</dbReference>
<organism evidence="1 2">
    <name type="scientific">Shewanella benthica</name>
    <dbReference type="NCBI Taxonomy" id="43661"/>
    <lineage>
        <taxon>Bacteria</taxon>
        <taxon>Pseudomonadati</taxon>
        <taxon>Pseudomonadota</taxon>
        <taxon>Gammaproteobacteria</taxon>
        <taxon>Alteromonadales</taxon>
        <taxon>Shewanellaceae</taxon>
        <taxon>Shewanella</taxon>
    </lineage>
</organism>
<dbReference type="Proteomes" id="UP000250123">
    <property type="component" value="Chromosome SHEWBE"/>
</dbReference>
<dbReference type="AlphaFoldDB" id="A0A330MAJ2"/>
<protein>
    <recommendedName>
        <fullName evidence="3">TonB-dependent receptor</fullName>
    </recommendedName>
</protein>
<dbReference type="Gene3D" id="2.60.40.1120">
    <property type="entry name" value="Carboxypeptidase-like, regulatory domain"/>
    <property type="match status" value="1"/>
</dbReference>
<evidence type="ECO:0008006" key="3">
    <source>
        <dbReference type="Google" id="ProtNLM"/>
    </source>
</evidence>
<proteinExistence type="predicted"/>
<dbReference type="GO" id="GO:0030246">
    <property type="term" value="F:carbohydrate binding"/>
    <property type="evidence" value="ECO:0007669"/>
    <property type="project" value="InterPro"/>
</dbReference>
<reference evidence="2" key="1">
    <citation type="submission" date="2018-06" db="EMBL/GenBank/DDBJ databases">
        <authorList>
            <person name="Cea G.-C."/>
            <person name="William W."/>
        </authorList>
    </citation>
    <scope>NUCLEOTIDE SEQUENCE [LARGE SCALE GENOMIC DNA]</scope>
    <source>
        <strain evidence="2">DB21MT-2</strain>
    </source>
</reference>
<dbReference type="SUPFAM" id="SSF49452">
    <property type="entry name" value="Starch-binding domain-like"/>
    <property type="match status" value="1"/>
</dbReference>